<comment type="caution">
    <text evidence="1">The sequence shown here is derived from an EMBL/GenBank/DDBJ whole genome shotgun (WGS) entry which is preliminary data.</text>
</comment>
<organism evidence="1 2">
    <name type="scientific">Brassica cretica</name>
    <name type="common">Mustard</name>
    <dbReference type="NCBI Taxonomy" id="69181"/>
    <lineage>
        <taxon>Eukaryota</taxon>
        <taxon>Viridiplantae</taxon>
        <taxon>Streptophyta</taxon>
        <taxon>Embryophyta</taxon>
        <taxon>Tracheophyta</taxon>
        <taxon>Spermatophyta</taxon>
        <taxon>Magnoliopsida</taxon>
        <taxon>eudicotyledons</taxon>
        <taxon>Gunneridae</taxon>
        <taxon>Pentapetalae</taxon>
        <taxon>rosids</taxon>
        <taxon>malvids</taxon>
        <taxon>Brassicales</taxon>
        <taxon>Brassicaceae</taxon>
        <taxon>Brassiceae</taxon>
        <taxon>Brassica</taxon>
    </lineage>
</organism>
<evidence type="ECO:0000313" key="2">
    <source>
        <dbReference type="Proteomes" id="UP000712281"/>
    </source>
</evidence>
<accession>A0A8S9JCH8</accession>
<name>A0A8S9JCH8_BRACR</name>
<gene>
    <name evidence="1" type="ORF">F2Q68_00003544</name>
</gene>
<dbReference type="Proteomes" id="UP000712281">
    <property type="component" value="Unassembled WGS sequence"/>
</dbReference>
<dbReference type="EMBL" id="QGKW02001660">
    <property type="protein sequence ID" value="KAF2579808.1"/>
    <property type="molecule type" value="Genomic_DNA"/>
</dbReference>
<evidence type="ECO:0000313" key="1">
    <source>
        <dbReference type="EMBL" id="KAF2579808.1"/>
    </source>
</evidence>
<sequence length="53" mass="5334">MGNPCMLVFDMSMSGLTVPGHLGATFGKVTAPSSIKGRQVCAFAGTPGLPPTP</sequence>
<reference evidence="1" key="1">
    <citation type="submission" date="2019-12" db="EMBL/GenBank/DDBJ databases">
        <title>Genome sequencing and annotation of Brassica cretica.</title>
        <authorList>
            <person name="Studholme D.J."/>
            <person name="Sarris P.F."/>
        </authorList>
    </citation>
    <scope>NUCLEOTIDE SEQUENCE</scope>
    <source>
        <strain evidence="1">PFS-001/15</strain>
        <tissue evidence="1">Leaf</tissue>
    </source>
</reference>
<dbReference type="AlphaFoldDB" id="A0A8S9JCH8"/>
<protein>
    <submittedName>
        <fullName evidence="1">Uncharacterized protein</fullName>
    </submittedName>
</protein>
<proteinExistence type="predicted"/>